<keyword evidence="1" id="KW-0175">Coiled coil</keyword>
<dbReference type="OrthoDB" id="7763174at2759"/>
<keyword evidence="4" id="KW-1185">Reference proteome</keyword>
<dbReference type="EMBL" id="CVRI01000056">
    <property type="protein sequence ID" value="CRL01781.1"/>
    <property type="molecule type" value="Genomic_DNA"/>
</dbReference>
<feature type="region of interest" description="Disordered" evidence="2">
    <location>
        <begin position="110"/>
        <end position="131"/>
    </location>
</feature>
<dbReference type="AlphaFoldDB" id="A0A1J1INH5"/>
<feature type="region of interest" description="Disordered" evidence="2">
    <location>
        <begin position="157"/>
        <end position="183"/>
    </location>
</feature>
<evidence type="ECO:0000313" key="3">
    <source>
        <dbReference type="EMBL" id="CRL01781.1"/>
    </source>
</evidence>
<accession>A0A1J1INH5</accession>
<evidence type="ECO:0000256" key="2">
    <source>
        <dbReference type="SAM" id="MobiDB-lite"/>
    </source>
</evidence>
<evidence type="ECO:0000313" key="4">
    <source>
        <dbReference type="Proteomes" id="UP000183832"/>
    </source>
</evidence>
<gene>
    <name evidence="3" type="ORF">CLUMA_CG014997</name>
</gene>
<name>A0A1J1INH5_9DIPT</name>
<dbReference type="Proteomes" id="UP000183832">
    <property type="component" value="Unassembled WGS sequence"/>
</dbReference>
<sequence>MYPTREEFTELIYYISELKHQYSSKIDEQSIKINEQSGVIEELLWQIRELSDKLRQMNQKVTDIEKILADGQKMKGEKSCVCRYENHIPGKLRHNHSIFSRQACVSGKRSSSTRFAKNDRTVDDDDDDDENDVYETIEFSDSSSNLYTEPVRNYGTLRKSNIKTSPKQLTNKKGKSLKKSAASRNLQKCMPIEDMTKVKDENDPNVVLRVKSENPTSLKVAEYNNKPAMGLISGNEVQFTQAENTDSFTQQRDVSGILINFECLNSRLRNDFDSRVSY</sequence>
<protein>
    <submittedName>
        <fullName evidence="3">CLUMA_CG014997, isoform A</fullName>
    </submittedName>
</protein>
<evidence type="ECO:0000256" key="1">
    <source>
        <dbReference type="SAM" id="Coils"/>
    </source>
</evidence>
<feature type="coiled-coil region" evidence="1">
    <location>
        <begin position="40"/>
        <end position="67"/>
    </location>
</feature>
<organism evidence="3 4">
    <name type="scientific">Clunio marinus</name>
    <dbReference type="NCBI Taxonomy" id="568069"/>
    <lineage>
        <taxon>Eukaryota</taxon>
        <taxon>Metazoa</taxon>
        <taxon>Ecdysozoa</taxon>
        <taxon>Arthropoda</taxon>
        <taxon>Hexapoda</taxon>
        <taxon>Insecta</taxon>
        <taxon>Pterygota</taxon>
        <taxon>Neoptera</taxon>
        <taxon>Endopterygota</taxon>
        <taxon>Diptera</taxon>
        <taxon>Nematocera</taxon>
        <taxon>Chironomoidea</taxon>
        <taxon>Chironomidae</taxon>
        <taxon>Clunio</taxon>
    </lineage>
</organism>
<reference evidence="3 4" key="1">
    <citation type="submission" date="2015-04" db="EMBL/GenBank/DDBJ databases">
        <authorList>
            <person name="Syromyatnikov M.Y."/>
            <person name="Popov V.N."/>
        </authorList>
    </citation>
    <scope>NUCLEOTIDE SEQUENCE [LARGE SCALE GENOMIC DNA]</scope>
</reference>
<feature type="compositionally biased region" description="Acidic residues" evidence="2">
    <location>
        <begin position="122"/>
        <end position="131"/>
    </location>
</feature>
<proteinExistence type="predicted"/>
<feature type="compositionally biased region" description="Polar residues" evidence="2">
    <location>
        <begin position="158"/>
        <end position="169"/>
    </location>
</feature>